<dbReference type="InterPro" id="IPR015943">
    <property type="entry name" value="WD40/YVTN_repeat-like_dom_sf"/>
</dbReference>
<protein>
    <recommendedName>
        <fullName evidence="2">Nephrocystin 3-like N-terminal domain-containing protein</fullName>
    </recommendedName>
</protein>
<sequence>MHLLRNLSFRSVKRSSSTSTSSTIRCPDAEQNDSKAIQLLQGNNKVKQAVLNGLVTISRIVDGLAEVIPVPGLKAVTSSLLILAGLYQKYEDNAEHFEDFVQSIARFETLISPLLHPEDDHPMNPRIKEQLEQLSSDLLTYQMEVQRRIEDYQSLLAKIKRILSVHEDARLLIEMTTRLKDAFQAIQFTAIIDTNDKVQQTFDGVDHIIKWASTHDRRRIYWLSGSPGTGKSTIACTVAHTLSGTFNPYFASYFCSRERDLRKLVPTLAVRLRGAKEFRPFLGRVVQKEEGVGFRSIRVQLKKLLIDPLNSLFSHANQPVFLVIDGIDEYPTEDGIDRALLLLEALVELLPEAPFLRVFLSSQGVPKWETILSPDLCLSVNLDDHSGTDEVQKDVLSYFKSLLRQDALHRADEEVAAVMSLVARKANGSFLYAYTMFKLLEQSRDRFFQAVKSPDVAGQDAIIDIYSQLVDKALQRVDDRSLRKRLCKVLLAISCLRSALSLKDVCSLLELDSDAAHLKDFLREFSSILHVDSSTSRLHFVHSSFKDFLQQTSYLHSPLSEPSHHYVIASSLLRYMIKNLRRSPDDSNSSTALEYACLHWAHHLESGARDDSDQRAFKEVWDSILAFTRSEVCLFWMEFVLRRHCMSLVQETLKTVREWTSQNMEDSLGASYHELRKLILAIGTAVDICEPALRASAQQVYETLLCPMTPAQAYIGATYRHVKPSVTLLHTRRQGQRIPLLDPVVTLSVSLDGEHVVIGSSQGDIQIWSTRSAVMVGEIKAYANSTSSTIHDIKFVRPRGIVVVTADRTGGYVNVDAWDFTNGTLPCQVKLLHTEAYGDQVDRGWRLVLSANFVYAAIPVGRLVVWKSATWTEVTSSTVRVSVLLALSSRFFVTDQHVQALEDGQIIRDLVLQSHKLSCASFNYDETLLAVGADDGNIRLYDTTTFDLEFFIENKRPALTFPLSVTFSPDTSIIACSNATCICMWETQSYGKVTKLHLTGENVRLHAVCFSQSGSRFKIVSIENLAIKSLGWYSSGMPIDSQYTTSFAFSPDSRYIAHGFKDGSMGAYGVDDYKLERPVYTHSRPARGVGRICHLVYSPNGRHLAITYENGSTVLTSPFSIAPHWTVMDNDLSRIPIKCITFSGDSNMLALGHTIGEHDSECLYIRIFDVEKRGVSGEMRIPRRISSSGGNCLDLSISGAISLALSRTGSLCAIGGPGFLVVVNQKDGVTSQGSGRGENLFKIKSVAVTAEARSLFFTEDDRYLVSTVGTFWAHNLERVRQNNIPFRRCHLQQDWIIDQDGRRRCWIPRAERYDYGSSCSRMILRERATGNILTLDVAHCVKS</sequence>
<keyword evidence="4" id="KW-1185">Reference proteome</keyword>
<gene>
    <name evidence="3" type="ORF">VNI00_010420</name>
</gene>
<name>A0AAW0CIQ6_9AGAR</name>
<dbReference type="EMBL" id="JAYKXP010000041">
    <property type="protein sequence ID" value="KAK7039028.1"/>
    <property type="molecule type" value="Genomic_DNA"/>
</dbReference>
<dbReference type="Gene3D" id="2.130.10.10">
    <property type="entry name" value="YVTN repeat-like/Quinoprotein amine dehydrogenase"/>
    <property type="match status" value="3"/>
</dbReference>
<dbReference type="Gene3D" id="3.40.50.300">
    <property type="entry name" value="P-loop containing nucleotide triphosphate hydrolases"/>
    <property type="match status" value="1"/>
</dbReference>
<reference evidence="3 4" key="1">
    <citation type="submission" date="2024-01" db="EMBL/GenBank/DDBJ databases">
        <title>A draft genome for a cacao thread blight-causing isolate of Paramarasmius palmivorus.</title>
        <authorList>
            <person name="Baruah I.K."/>
            <person name="Bukari Y."/>
            <person name="Amoako-Attah I."/>
            <person name="Meinhardt L.W."/>
            <person name="Bailey B.A."/>
            <person name="Cohen S.P."/>
        </authorList>
    </citation>
    <scope>NUCLEOTIDE SEQUENCE [LARGE SCALE GENOMIC DNA]</scope>
    <source>
        <strain evidence="3 4">GH-12</strain>
    </source>
</reference>
<dbReference type="CDD" id="cd21037">
    <property type="entry name" value="MLKL_NTD"/>
    <property type="match status" value="1"/>
</dbReference>
<comment type="caution">
    <text evidence="3">The sequence shown here is derived from an EMBL/GenBank/DDBJ whole genome shotgun (WGS) entry which is preliminary data.</text>
</comment>
<proteinExistence type="predicted"/>
<dbReference type="Proteomes" id="UP001383192">
    <property type="component" value="Unassembled WGS sequence"/>
</dbReference>
<dbReference type="SUPFAM" id="SSF50978">
    <property type="entry name" value="WD40 repeat-like"/>
    <property type="match status" value="2"/>
</dbReference>
<evidence type="ECO:0000313" key="3">
    <source>
        <dbReference type="EMBL" id="KAK7039028.1"/>
    </source>
</evidence>
<dbReference type="Pfam" id="PF00400">
    <property type="entry name" value="WD40"/>
    <property type="match status" value="1"/>
</dbReference>
<dbReference type="SUPFAM" id="SSF52540">
    <property type="entry name" value="P-loop containing nucleoside triphosphate hydrolases"/>
    <property type="match status" value="1"/>
</dbReference>
<feature type="domain" description="Nephrocystin 3-like N-terminal" evidence="2">
    <location>
        <begin position="207"/>
        <end position="362"/>
    </location>
</feature>
<organism evidence="3 4">
    <name type="scientific">Paramarasmius palmivorus</name>
    <dbReference type="NCBI Taxonomy" id="297713"/>
    <lineage>
        <taxon>Eukaryota</taxon>
        <taxon>Fungi</taxon>
        <taxon>Dikarya</taxon>
        <taxon>Basidiomycota</taxon>
        <taxon>Agaricomycotina</taxon>
        <taxon>Agaricomycetes</taxon>
        <taxon>Agaricomycetidae</taxon>
        <taxon>Agaricales</taxon>
        <taxon>Marasmiineae</taxon>
        <taxon>Marasmiaceae</taxon>
        <taxon>Paramarasmius</taxon>
    </lineage>
</organism>
<dbReference type="PANTHER" id="PTHR10039:SF14">
    <property type="entry name" value="NACHT DOMAIN-CONTAINING PROTEIN"/>
    <property type="match status" value="1"/>
</dbReference>
<dbReference type="InterPro" id="IPR001680">
    <property type="entry name" value="WD40_rpt"/>
</dbReference>
<evidence type="ECO:0000313" key="4">
    <source>
        <dbReference type="Proteomes" id="UP001383192"/>
    </source>
</evidence>
<dbReference type="InterPro" id="IPR027417">
    <property type="entry name" value="P-loop_NTPase"/>
</dbReference>
<evidence type="ECO:0000259" key="2">
    <source>
        <dbReference type="Pfam" id="PF24883"/>
    </source>
</evidence>
<dbReference type="InterPro" id="IPR059179">
    <property type="entry name" value="MLKL-like_MCAfunc"/>
</dbReference>
<dbReference type="Pfam" id="PF24883">
    <property type="entry name" value="NPHP3_N"/>
    <property type="match status" value="1"/>
</dbReference>
<evidence type="ECO:0000256" key="1">
    <source>
        <dbReference type="ARBA" id="ARBA00022737"/>
    </source>
</evidence>
<dbReference type="InterPro" id="IPR056884">
    <property type="entry name" value="NPHP3-like_N"/>
</dbReference>
<keyword evidence="1" id="KW-0677">Repeat</keyword>
<dbReference type="SMART" id="SM00320">
    <property type="entry name" value="WD40"/>
    <property type="match status" value="4"/>
</dbReference>
<accession>A0AAW0CIQ6</accession>
<dbReference type="PANTHER" id="PTHR10039">
    <property type="entry name" value="AMELOGENIN"/>
    <property type="match status" value="1"/>
</dbReference>
<dbReference type="InterPro" id="IPR036322">
    <property type="entry name" value="WD40_repeat_dom_sf"/>
</dbReference>